<dbReference type="InterPro" id="IPR050320">
    <property type="entry name" value="N5-glutamine_MTase"/>
</dbReference>
<protein>
    <recommendedName>
        <fullName evidence="1">Release factor glutamine methyltransferase</fullName>
        <shortName evidence="1">RF MTase</shortName>
        <ecNumber evidence="1">2.1.1.297</ecNumber>
    </recommendedName>
    <alternativeName>
        <fullName evidence="1">N5-glutamine methyltransferase PrmC</fullName>
    </alternativeName>
    <alternativeName>
        <fullName evidence="1">Protein-(glutamine-N5) MTase PrmC</fullName>
    </alternativeName>
    <alternativeName>
        <fullName evidence="1">Protein-glutamine N-methyltransferase PrmC</fullName>
    </alternativeName>
</protein>
<feature type="domain" description="Release factor glutamine methyltransferase N-terminal" evidence="2">
    <location>
        <begin position="14"/>
        <end position="80"/>
    </location>
</feature>
<comment type="function">
    <text evidence="1">Methylates the class 1 translation termination release factors RF1/PrfA and RF2/PrfB on the glutamine residue of the universally conserved GGQ motif.</text>
</comment>
<feature type="binding site" evidence="1">
    <location>
        <begin position="154"/>
        <end position="158"/>
    </location>
    <ligand>
        <name>S-adenosyl-L-methionine</name>
        <dbReference type="ChEBI" id="CHEBI:59789"/>
    </ligand>
</feature>
<feature type="binding site" evidence="1">
    <location>
        <position position="226"/>
    </location>
    <ligand>
        <name>S-adenosyl-L-methionine</name>
        <dbReference type="ChEBI" id="CHEBI:59789"/>
    </ligand>
</feature>
<organism evidence="3 4">
    <name type="scientific">Eiseniibacteriota bacterium</name>
    <dbReference type="NCBI Taxonomy" id="2212470"/>
    <lineage>
        <taxon>Bacteria</taxon>
        <taxon>Candidatus Eiseniibacteriota</taxon>
    </lineage>
</organism>
<dbReference type="Proteomes" id="UP000697710">
    <property type="component" value="Unassembled WGS sequence"/>
</dbReference>
<dbReference type="InterPro" id="IPR002052">
    <property type="entry name" value="DNA_methylase_N6_adenine_CS"/>
</dbReference>
<dbReference type="Gene3D" id="1.10.8.10">
    <property type="entry name" value="DNA helicase RuvA subunit, C-terminal domain"/>
    <property type="match status" value="1"/>
</dbReference>
<dbReference type="GO" id="GO:0003676">
    <property type="term" value="F:nucleic acid binding"/>
    <property type="evidence" value="ECO:0007669"/>
    <property type="project" value="InterPro"/>
</dbReference>
<feature type="binding site" evidence="1">
    <location>
        <begin position="226"/>
        <end position="229"/>
    </location>
    <ligand>
        <name>substrate</name>
    </ligand>
</feature>
<dbReference type="HAMAP" id="MF_02126">
    <property type="entry name" value="RF_methyltr_PrmC"/>
    <property type="match status" value="1"/>
</dbReference>
<dbReference type="EMBL" id="JAGQHR010000241">
    <property type="protein sequence ID" value="MCA9727814.1"/>
    <property type="molecule type" value="Genomic_DNA"/>
</dbReference>
<dbReference type="InterPro" id="IPR019874">
    <property type="entry name" value="RF_methyltr_PrmC"/>
</dbReference>
<accession>A0A956RQN6</accession>
<dbReference type="PANTHER" id="PTHR18895:SF74">
    <property type="entry name" value="MTRF1L RELEASE FACTOR GLUTAMINE METHYLTRANSFERASE"/>
    <property type="match status" value="1"/>
</dbReference>
<dbReference type="AlphaFoldDB" id="A0A956RQN6"/>
<feature type="binding site" evidence="1">
    <location>
        <position position="177"/>
    </location>
    <ligand>
        <name>S-adenosyl-L-methionine</name>
        <dbReference type="ChEBI" id="CHEBI:59789"/>
    </ligand>
</feature>
<dbReference type="CDD" id="cd02440">
    <property type="entry name" value="AdoMet_MTases"/>
    <property type="match status" value="1"/>
</dbReference>
<dbReference type="Gene3D" id="3.40.50.150">
    <property type="entry name" value="Vaccinia Virus protein VP39"/>
    <property type="match status" value="1"/>
</dbReference>
<evidence type="ECO:0000259" key="2">
    <source>
        <dbReference type="Pfam" id="PF17827"/>
    </source>
</evidence>
<comment type="caution">
    <text evidence="3">The sequence shown here is derived from an EMBL/GenBank/DDBJ whole genome shotgun (WGS) entry which is preliminary data.</text>
</comment>
<reference evidence="3" key="1">
    <citation type="submission" date="2020-04" db="EMBL/GenBank/DDBJ databases">
        <authorList>
            <person name="Zhang T."/>
        </authorList>
    </citation>
    <scope>NUCLEOTIDE SEQUENCE</scope>
    <source>
        <strain evidence="3">HKST-UBA01</strain>
    </source>
</reference>
<dbReference type="Pfam" id="PF17827">
    <property type="entry name" value="PrmC_N"/>
    <property type="match status" value="1"/>
</dbReference>
<keyword evidence="1 3" id="KW-0489">Methyltransferase</keyword>
<gene>
    <name evidence="1 3" type="primary">prmC</name>
    <name evidence="3" type="ORF">KC729_09040</name>
</gene>
<dbReference type="PROSITE" id="PS00092">
    <property type="entry name" value="N6_MTASE"/>
    <property type="match status" value="1"/>
</dbReference>
<comment type="caution">
    <text evidence="1">Lacks conserved residue(s) required for the propagation of feature annotation.</text>
</comment>
<dbReference type="InterPro" id="IPR029063">
    <property type="entry name" value="SAM-dependent_MTases_sf"/>
</dbReference>
<reference evidence="3" key="2">
    <citation type="journal article" date="2021" name="Microbiome">
        <title>Successional dynamics and alternative stable states in a saline activated sludge microbial community over 9 years.</title>
        <authorList>
            <person name="Wang Y."/>
            <person name="Ye J."/>
            <person name="Ju F."/>
            <person name="Liu L."/>
            <person name="Boyd J.A."/>
            <person name="Deng Y."/>
            <person name="Parks D.H."/>
            <person name="Jiang X."/>
            <person name="Yin X."/>
            <person name="Woodcroft B.J."/>
            <person name="Tyson G.W."/>
            <person name="Hugenholtz P."/>
            <person name="Polz M.F."/>
            <person name="Zhang T."/>
        </authorList>
    </citation>
    <scope>NUCLEOTIDE SEQUENCE</scope>
    <source>
        <strain evidence="3">HKST-UBA01</strain>
    </source>
</reference>
<dbReference type="GO" id="GO:0032259">
    <property type="term" value="P:methylation"/>
    <property type="evidence" value="ECO:0007669"/>
    <property type="project" value="UniProtKB-KW"/>
</dbReference>
<keyword evidence="1 3" id="KW-0808">Transferase</keyword>
<comment type="similarity">
    <text evidence="1">Belongs to the protein N5-glutamine methyltransferase family. PrmC subfamily.</text>
</comment>
<evidence type="ECO:0000313" key="3">
    <source>
        <dbReference type="EMBL" id="MCA9727814.1"/>
    </source>
</evidence>
<dbReference type="GO" id="GO:0102559">
    <property type="term" value="F:peptide chain release factor N(5)-glutamine methyltransferase activity"/>
    <property type="evidence" value="ECO:0007669"/>
    <property type="project" value="UniProtKB-EC"/>
</dbReference>
<comment type="catalytic activity">
    <reaction evidence="1">
        <text>L-glutaminyl-[peptide chain release factor] + S-adenosyl-L-methionine = N(5)-methyl-L-glutaminyl-[peptide chain release factor] + S-adenosyl-L-homocysteine + H(+)</text>
        <dbReference type="Rhea" id="RHEA:42896"/>
        <dbReference type="Rhea" id="RHEA-COMP:10271"/>
        <dbReference type="Rhea" id="RHEA-COMP:10272"/>
        <dbReference type="ChEBI" id="CHEBI:15378"/>
        <dbReference type="ChEBI" id="CHEBI:30011"/>
        <dbReference type="ChEBI" id="CHEBI:57856"/>
        <dbReference type="ChEBI" id="CHEBI:59789"/>
        <dbReference type="ChEBI" id="CHEBI:61891"/>
        <dbReference type="EC" id="2.1.1.297"/>
    </reaction>
</comment>
<dbReference type="InterPro" id="IPR040758">
    <property type="entry name" value="PrmC_N"/>
</dbReference>
<proteinExistence type="inferred from homology"/>
<name>A0A956RQN6_UNCEI</name>
<dbReference type="EC" id="2.1.1.297" evidence="1"/>
<dbReference type="NCBIfam" id="TIGR03534">
    <property type="entry name" value="RF_mod_PrmC"/>
    <property type="match status" value="1"/>
</dbReference>
<evidence type="ECO:0000313" key="4">
    <source>
        <dbReference type="Proteomes" id="UP000697710"/>
    </source>
</evidence>
<dbReference type="PANTHER" id="PTHR18895">
    <property type="entry name" value="HEMK METHYLTRANSFERASE"/>
    <property type="match status" value="1"/>
</dbReference>
<sequence length="323" mass="34552">MPAIGELRRRIGDAARALASIGSDNPRMEAEHLAAHALDRTRTQLLSLPDHDPIPAATLERFDALVRRRQAREPLQYLLGSVPFCDLDLQVGPGVLIPRPETEVLVQRLLYWIRRVGWWERDPADPGTAPSSSLVPAAPPVPTGTARPWLVDVGTGSGAILLALLAELPGWGGIGVDRSEAALAYARTNALVNDRADGAVVGFACADLLTALAPPAPVERMVIVSNPPYIPTGDVPGLAPEVCRHEPSLALDGGPDGLQIVAELLRQARRVLAPGGLLALELGLGQAVVVETWLAAAGFETLERYRDLTGRERGVIARRERDS</sequence>
<evidence type="ECO:0000256" key="1">
    <source>
        <dbReference type="HAMAP-Rule" id="MF_02126"/>
    </source>
</evidence>
<dbReference type="SUPFAM" id="SSF53335">
    <property type="entry name" value="S-adenosyl-L-methionine-dependent methyltransferases"/>
    <property type="match status" value="1"/>
</dbReference>
<keyword evidence="1" id="KW-0949">S-adenosyl-L-methionine</keyword>